<reference evidence="1 2" key="2">
    <citation type="submission" date="2018-11" db="EMBL/GenBank/DDBJ databases">
        <authorList>
            <consortium name="Pathogen Informatics"/>
        </authorList>
    </citation>
    <scope>NUCLEOTIDE SEQUENCE [LARGE SCALE GENOMIC DNA]</scope>
</reference>
<proteinExistence type="predicted"/>
<protein>
    <submittedName>
        <fullName evidence="3">Ovule protein</fullName>
    </submittedName>
</protein>
<dbReference type="EMBL" id="UYRR01005529">
    <property type="protein sequence ID" value="VDK21847.1"/>
    <property type="molecule type" value="Genomic_DNA"/>
</dbReference>
<organism evidence="3">
    <name type="scientific">Anisakis simplex</name>
    <name type="common">Herring worm</name>
    <dbReference type="NCBI Taxonomy" id="6269"/>
    <lineage>
        <taxon>Eukaryota</taxon>
        <taxon>Metazoa</taxon>
        <taxon>Ecdysozoa</taxon>
        <taxon>Nematoda</taxon>
        <taxon>Chromadorea</taxon>
        <taxon>Rhabditida</taxon>
        <taxon>Spirurina</taxon>
        <taxon>Ascaridomorpha</taxon>
        <taxon>Ascaridoidea</taxon>
        <taxon>Anisakidae</taxon>
        <taxon>Anisakis</taxon>
        <taxon>Anisakis simplex complex</taxon>
    </lineage>
</organism>
<gene>
    <name evidence="1" type="ORF">ASIM_LOCUS3522</name>
</gene>
<evidence type="ECO:0000313" key="2">
    <source>
        <dbReference type="Proteomes" id="UP000267096"/>
    </source>
</evidence>
<evidence type="ECO:0000313" key="1">
    <source>
        <dbReference type="EMBL" id="VDK21847.1"/>
    </source>
</evidence>
<sequence length="60" mass="6768">MIIGQEDAKCSNYRDLAVDILSVILPNSSLDDAFKFESLIEPLHASIVSQRFFCSVFILF</sequence>
<evidence type="ECO:0000313" key="3">
    <source>
        <dbReference type="WBParaSite" id="ASIM_0000368801-mRNA-1"/>
    </source>
</evidence>
<keyword evidence="2" id="KW-1185">Reference proteome</keyword>
<dbReference type="WBParaSite" id="ASIM_0000368801-mRNA-1">
    <property type="protein sequence ID" value="ASIM_0000368801-mRNA-1"/>
    <property type="gene ID" value="ASIM_0000368801"/>
</dbReference>
<accession>A0A0M3J7Y9</accession>
<reference evidence="3" key="1">
    <citation type="submission" date="2017-02" db="UniProtKB">
        <authorList>
            <consortium name="WormBaseParasite"/>
        </authorList>
    </citation>
    <scope>IDENTIFICATION</scope>
</reference>
<dbReference type="AlphaFoldDB" id="A0A0M3J7Y9"/>
<name>A0A0M3J7Y9_ANISI</name>
<dbReference type="Proteomes" id="UP000267096">
    <property type="component" value="Unassembled WGS sequence"/>
</dbReference>